<organism evidence="5 6">
    <name type="scientific">Pleurotus ostreatus</name>
    <name type="common">Oyster mushroom</name>
    <name type="synonym">White-rot fungus</name>
    <dbReference type="NCBI Taxonomy" id="5322"/>
    <lineage>
        <taxon>Eukaryota</taxon>
        <taxon>Fungi</taxon>
        <taxon>Dikarya</taxon>
        <taxon>Basidiomycota</taxon>
        <taxon>Agaricomycotina</taxon>
        <taxon>Agaricomycetes</taxon>
        <taxon>Agaricomycetidae</taxon>
        <taxon>Agaricales</taxon>
        <taxon>Pleurotineae</taxon>
        <taxon>Pleurotaceae</taxon>
        <taxon>Pleurotus</taxon>
    </lineage>
</organism>
<dbReference type="InterPro" id="IPR041539">
    <property type="entry name" value="CxC5"/>
</dbReference>
<dbReference type="VEuPathDB" id="FungiDB:PC9H_006879"/>
<evidence type="ECO:0000259" key="3">
    <source>
        <dbReference type="Pfam" id="PF18718"/>
    </source>
</evidence>
<feature type="region of interest" description="Disordered" evidence="2">
    <location>
        <begin position="86"/>
        <end position="252"/>
    </location>
</feature>
<dbReference type="RefSeq" id="XP_036632437.1">
    <property type="nucleotide sequence ID" value="XM_036776418.1"/>
</dbReference>
<keyword evidence="1" id="KW-0175">Coiled coil</keyword>
<gene>
    <name evidence="5" type="ORF">PC9H_006879</name>
</gene>
<feature type="region of interest" description="Disordered" evidence="2">
    <location>
        <begin position="46"/>
        <end position="67"/>
    </location>
</feature>
<feature type="region of interest" description="Disordered" evidence="2">
    <location>
        <begin position="1"/>
        <end position="34"/>
    </location>
</feature>
<evidence type="ECO:0000313" key="6">
    <source>
        <dbReference type="Proteomes" id="UP000623687"/>
    </source>
</evidence>
<keyword evidence="6" id="KW-1185">Reference proteome</keyword>
<feature type="compositionally biased region" description="Polar residues" evidence="2">
    <location>
        <begin position="238"/>
        <end position="249"/>
    </location>
</feature>
<feature type="compositionally biased region" description="Acidic residues" evidence="2">
    <location>
        <begin position="146"/>
        <end position="162"/>
    </location>
</feature>
<protein>
    <submittedName>
        <fullName evidence="5">Uncharacterized protein</fullName>
    </submittedName>
</protein>
<proteinExistence type="predicted"/>
<evidence type="ECO:0000256" key="1">
    <source>
        <dbReference type="SAM" id="Coils"/>
    </source>
</evidence>
<dbReference type="Pfam" id="PF18721">
    <property type="entry name" value="CxC6"/>
    <property type="match status" value="1"/>
</dbReference>
<name>A0A8H6ZUY4_PLEOS</name>
<dbReference type="OrthoDB" id="2527272at2759"/>
<reference evidence="5" key="1">
    <citation type="submission" date="2019-07" db="EMBL/GenBank/DDBJ databases">
        <authorList>
            <person name="Palmer J.M."/>
        </authorList>
    </citation>
    <scope>NUCLEOTIDE SEQUENCE</scope>
    <source>
        <strain evidence="5">PC9</strain>
    </source>
</reference>
<feature type="compositionally biased region" description="Low complexity" evidence="2">
    <location>
        <begin position="622"/>
        <end position="647"/>
    </location>
</feature>
<feature type="compositionally biased region" description="Low complexity" evidence="2">
    <location>
        <begin position="18"/>
        <end position="34"/>
    </location>
</feature>
<comment type="caution">
    <text evidence="5">The sequence shown here is derived from an EMBL/GenBank/DDBJ whole genome shotgun (WGS) entry which is preliminary data.</text>
</comment>
<dbReference type="InterPro" id="IPR040898">
    <property type="entry name" value="CxC6"/>
</dbReference>
<dbReference type="Proteomes" id="UP000623687">
    <property type="component" value="Unassembled WGS sequence"/>
</dbReference>
<feature type="compositionally biased region" description="Low complexity" evidence="2">
    <location>
        <begin position="217"/>
        <end position="232"/>
    </location>
</feature>
<accession>A0A8H6ZUY4</accession>
<feature type="region of interest" description="Disordered" evidence="2">
    <location>
        <begin position="609"/>
        <end position="666"/>
    </location>
</feature>
<evidence type="ECO:0000256" key="2">
    <source>
        <dbReference type="SAM" id="MobiDB-lite"/>
    </source>
</evidence>
<feature type="compositionally biased region" description="Acidic residues" evidence="2">
    <location>
        <begin position="188"/>
        <end position="197"/>
    </location>
</feature>
<dbReference type="GeneID" id="59376697"/>
<feature type="compositionally biased region" description="Basic and acidic residues" evidence="2">
    <location>
        <begin position="163"/>
        <end position="172"/>
    </location>
</feature>
<feature type="compositionally biased region" description="Basic residues" evidence="2">
    <location>
        <begin position="48"/>
        <end position="57"/>
    </location>
</feature>
<feature type="compositionally biased region" description="Low complexity" evidence="2">
    <location>
        <begin position="654"/>
        <end position="664"/>
    </location>
</feature>
<feature type="domain" description="CxC6 like cysteine cluster associated with KDZ" evidence="4">
    <location>
        <begin position="1000"/>
        <end position="1065"/>
    </location>
</feature>
<evidence type="ECO:0000259" key="4">
    <source>
        <dbReference type="Pfam" id="PF18721"/>
    </source>
</evidence>
<feature type="coiled-coil region" evidence="1">
    <location>
        <begin position="461"/>
        <end position="488"/>
    </location>
</feature>
<dbReference type="EMBL" id="JACETU010000004">
    <property type="protein sequence ID" value="KAF7431159.1"/>
    <property type="molecule type" value="Genomic_DNA"/>
</dbReference>
<sequence>MPPRKPALTQRKNNKEGTTTASTKSRSTRSATKAMQRELIVEIPVTKKPTKAKKKKNITSADCDAADEEANETMVENLTATARTLQESGAPLAPPARRVGTGVTLAPITPSITTSCIRREEPEDIPQIASKDKGKGRDLTNLGSSDTEEIDEGEDDEAEKSDEEGNKEKDADAGSNGDEDGEPKKTDNEDDDEDDSAEVPMHADLSDNDDDTMEVDPTTPKRPATPAKPTTASKRRASTSPTTTRQMGASRTMGGVARGKAMGVALNMADFDTNMESDAPPVMGMVHVFKNGASPLEGPTPLVVKVPIKNTLGPVLTAAAKKMVALISSDILLWDAKTLMWEVKGPYAIAVDDDEAAIWDDENILRIGIGNGGLVNMYARYQLAVGAMAKWNRLTTPWDGAPVEEAVLRSIFIKRTNFGTYGALFKHCLKFPMLMDMLQNPNYDFTSEAHTKVWGGREVGRMTLGKVLDELEAELAAEEAKVVAEKAKKAKEAKKKSAAKKATNFCLQGLWMVLSVLFLLGLLPCAAAAPLEDPFPDIRFADFAKVIKLTFGENISLATVLMLLFSITTNTDILNLHGQQRAVSSNNQVVTSWMAAFVRAIKDKLQVDVSDVPGDSDDDDAGAGNVDSDSGSSEDNMDASDNNSNSGSDEDMDSSGSSSSGSSDTSVNAETVFDTLFLASDNHKSCSAKGQTTILGKKIDSLCHSLDLYTHNDKRQLRRKLLPISTSSIQPIIIITPPVMGCSTAGCHGHGLTQYLRERDISKVTLLHGSECFEKVPVLAGRCPKCSTMFWADHESFIDDNRQLALYLPNAKYLKVGKQVWVDRIVSKAVMNANYSFHASTAAITEFWNYSFVQPSGASFTLTHRQVWKAFVLESIRLLAGFSNSTMIFMDNLKISELVAAAYLYLGDGGIIRSAVGHSCDECCHAFKDVADVIPNQDDNPAALAGHDENRDVPEYAGPAVAAAVADAEAMDVDNVPANDAPEPAGGVALHTNADIRMIVIDGIVMGPRHCAIAGCEAGLLNAQTGVFCKEHEEEMEGCCWMKNCNKNKVGLTQACEDHQEQWRTFRGRYANSSLLGVQRMLRRAQEERQEWLPVGGRAEAPEHDDLAEQEAEQVSGSKYNNYFSAPRFYCVETICAPCGVVIAWRKFAKSEGVAKILQLLEDVYPDPASRPIYIAIDKGCALLKHIVRQEHWPAWEPTTRIIVDSYHYINHRVTDHLCRTWCNPAPLNGDAPNLVVVDEDKQGNSYYKRAFNTQACEQLNAWLGGFQTVLNRMTVSNFDFTMHVLLFLHTQRVIARQEERNIKKAAGIEEVVESEESDDEDMIEY</sequence>
<evidence type="ECO:0000313" key="5">
    <source>
        <dbReference type="EMBL" id="KAF7431159.1"/>
    </source>
</evidence>
<dbReference type="Pfam" id="PF18718">
    <property type="entry name" value="CxC5"/>
    <property type="match status" value="1"/>
</dbReference>
<feature type="domain" description="CxC5 like cysteine cluster associated with KDZ" evidence="3">
    <location>
        <begin position="731"/>
        <end position="852"/>
    </location>
</feature>